<dbReference type="Gene3D" id="1.20.1280.50">
    <property type="match status" value="1"/>
</dbReference>
<dbReference type="AlphaFoldDB" id="A0A8T0PRT1"/>
<protein>
    <recommendedName>
        <fullName evidence="1">F-box domain-containing protein</fullName>
    </recommendedName>
</protein>
<dbReference type="Proteomes" id="UP000823388">
    <property type="component" value="Chromosome 8K"/>
</dbReference>
<feature type="domain" description="F-box" evidence="1">
    <location>
        <begin position="21"/>
        <end position="56"/>
    </location>
</feature>
<evidence type="ECO:0000313" key="2">
    <source>
        <dbReference type="EMBL" id="KAG2560804.1"/>
    </source>
</evidence>
<proteinExistence type="predicted"/>
<dbReference type="InterPro" id="IPR032675">
    <property type="entry name" value="LRR_dom_sf"/>
</dbReference>
<dbReference type="InterPro" id="IPR036047">
    <property type="entry name" value="F-box-like_dom_sf"/>
</dbReference>
<dbReference type="SUPFAM" id="SSF52047">
    <property type="entry name" value="RNI-like"/>
    <property type="match status" value="1"/>
</dbReference>
<name>A0A8T0PRT1_PANVG</name>
<keyword evidence="3" id="KW-1185">Reference proteome</keyword>
<gene>
    <name evidence="2" type="ORF">PVAP13_8KG087300</name>
</gene>
<accession>A0A8T0PRT1</accession>
<dbReference type="EMBL" id="CM029051">
    <property type="protein sequence ID" value="KAG2560805.1"/>
    <property type="molecule type" value="Genomic_DNA"/>
</dbReference>
<dbReference type="EMBL" id="CM029051">
    <property type="protein sequence ID" value="KAG2560804.1"/>
    <property type="molecule type" value="Genomic_DNA"/>
</dbReference>
<evidence type="ECO:0000259" key="1">
    <source>
        <dbReference type="Pfam" id="PF00646"/>
    </source>
</evidence>
<evidence type="ECO:0000313" key="3">
    <source>
        <dbReference type="Proteomes" id="UP000823388"/>
    </source>
</evidence>
<dbReference type="Gene3D" id="3.80.10.10">
    <property type="entry name" value="Ribonuclease Inhibitor"/>
    <property type="match status" value="1"/>
</dbReference>
<dbReference type="InterPro" id="IPR053781">
    <property type="entry name" value="F-box_AtFBL13-like"/>
</dbReference>
<dbReference type="CDD" id="cd22160">
    <property type="entry name" value="F-box_AtFBL13-like"/>
    <property type="match status" value="1"/>
</dbReference>
<dbReference type="InterPro" id="IPR053197">
    <property type="entry name" value="F-box_SCFL_complex_component"/>
</dbReference>
<comment type="caution">
    <text evidence="2">The sequence shown here is derived from an EMBL/GenBank/DDBJ whole genome shotgun (WGS) entry which is preliminary data.</text>
</comment>
<reference evidence="2 3" key="1">
    <citation type="submission" date="2020-05" db="EMBL/GenBank/DDBJ databases">
        <title>WGS assembly of Panicum virgatum.</title>
        <authorList>
            <person name="Lovell J.T."/>
            <person name="Jenkins J."/>
            <person name="Shu S."/>
            <person name="Juenger T.E."/>
            <person name="Schmutz J."/>
        </authorList>
    </citation>
    <scope>NUCLEOTIDE SEQUENCE</scope>
    <source>
        <strain evidence="2">AP13</strain>
        <strain evidence="3">cv. AP13</strain>
    </source>
</reference>
<dbReference type="InterPro" id="IPR001810">
    <property type="entry name" value="F-box_dom"/>
</dbReference>
<dbReference type="PANTHER" id="PTHR34223">
    <property type="entry name" value="OS11G0201299 PROTEIN"/>
    <property type="match status" value="1"/>
</dbReference>
<dbReference type="Pfam" id="PF00646">
    <property type="entry name" value="F-box"/>
    <property type="match status" value="1"/>
</dbReference>
<organism evidence="2 3">
    <name type="scientific">Panicum virgatum</name>
    <name type="common">Blackwell switchgrass</name>
    <dbReference type="NCBI Taxonomy" id="38727"/>
    <lineage>
        <taxon>Eukaryota</taxon>
        <taxon>Viridiplantae</taxon>
        <taxon>Streptophyta</taxon>
        <taxon>Embryophyta</taxon>
        <taxon>Tracheophyta</taxon>
        <taxon>Spermatophyta</taxon>
        <taxon>Magnoliopsida</taxon>
        <taxon>Liliopsida</taxon>
        <taxon>Poales</taxon>
        <taxon>Poaceae</taxon>
        <taxon>PACMAD clade</taxon>
        <taxon>Panicoideae</taxon>
        <taxon>Panicodae</taxon>
        <taxon>Paniceae</taxon>
        <taxon>Panicinae</taxon>
        <taxon>Panicum</taxon>
        <taxon>Panicum sect. Hiantes</taxon>
    </lineage>
</organism>
<sequence>MLQEERTVNEIEPPEDRTRTLPDEILEHVISFLPAQEAVQTCVLAKHWCHLWKSMPTLRIIANEWLDEEGVKKLNMFIKSLLLKRNNSAQIDVCEVEIGEYSDYGDDPQVDQLVRDALLCQARIIRITVSSEFNWVRLGGPPFISQHLTRLELTQVDLQDDVLDYSSCLALKNILMRGCFIQNKNISSQFLEELTIINCTFHSHGRAHISAPSLVRLELVDCDGATPMIEGMPSLIKATIRLYGSEDVCGKEEFGGTCSTVICHNCGSLSNEDFNRHCVLMKGLSGAESLELMAESGVFIFKRDLIWCPTFHKLKTLILNEWCVAIDSHPLICILQHAPVLETLILKLSQAPDNWDEMEGSYDPSAQPLALSKKLKLVEIHYDELDRRVHNVIRIMKSHPNFEEVNGKSHPNFEEVNGDETF</sequence>
<dbReference type="PANTHER" id="PTHR34223:SF88">
    <property type="entry name" value="OS11G0200950 PROTEIN"/>
    <property type="match status" value="1"/>
</dbReference>
<dbReference type="SUPFAM" id="SSF81383">
    <property type="entry name" value="F-box domain"/>
    <property type="match status" value="1"/>
</dbReference>